<name>A0A512CHF1_9BACT</name>
<dbReference type="EMBL" id="BJYV01000025">
    <property type="protein sequence ID" value="GEO23644.1"/>
    <property type="molecule type" value="Genomic_DNA"/>
</dbReference>
<dbReference type="Proteomes" id="UP000321301">
    <property type="component" value="Unassembled WGS sequence"/>
</dbReference>
<gene>
    <name evidence="1" type="ORF">CQA01_41780</name>
</gene>
<evidence type="ECO:0008006" key="3">
    <source>
        <dbReference type="Google" id="ProtNLM"/>
    </source>
</evidence>
<evidence type="ECO:0000313" key="2">
    <source>
        <dbReference type="Proteomes" id="UP000321301"/>
    </source>
</evidence>
<protein>
    <recommendedName>
        <fullName evidence="3">DUF560 domain-containing protein</fullName>
    </recommendedName>
</protein>
<organism evidence="1 2">
    <name type="scientific">Cyclobacterium qasimii</name>
    <dbReference type="NCBI Taxonomy" id="1350429"/>
    <lineage>
        <taxon>Bacteria</taxon>
        <taxon>Pseudomonadati</taxon>
        <taxon>Bacteroidota</taxon>
        <taxon>Cytophagia</taxon>
        <taxon>Cytophagales</taxon>
        <taxon>Cyclobacteriaceae</taxon>
        <taxon>Cyclobacterium</taxon>
    </lineage>
</organism>
<proteinExistence type="predicted"/>
<dbReference type="AlphaFoldDB" id="A0A512CHF1"/>
<comment type="caution">
    <text evidence="1">The sequence shown here is derived from an EMBL/GenBank/DDBJ whole genome shotgun (WGS) entry which is preliminary data.</text>
</comment>
<sequence>MNNSFAQSFGDVWLSTGIQSMASKDEGFSLLNYKGNKSTSSVGFALRKKNKTQWIQGDFSYGVLANQPGGTMNEMGASFSTYTFYHKLKPASKGFQYGWSNKNTMHIRRHNQFSNYSFRYDYFTSLGPVARHLLPFEWKKKSFLWQNMANWQLLGFQVKSGYIGAEPENYQADNSLADNFFNTVSPFIPLRDLDMNFSSTLFWELPTGNRLGLRYQTNYTKLSGIKSVYRLDHSIDLILNVRLW</sequence>
<reference evidence="1 2" key="1">
    <citation type="submission" date="2019-07" db="EMBL/GenBank/DDBJ databases">
        <title>Whole genome shotgun sequence of Cyclobacterium qasimii NBRC 106168.</title>
        <authorList>
            <person name="Hosoyama A."/>
            <person name="Uohara A."/>
            <person name="Ohji S."/>
            <person name="Ichikawa N."/>
        </authorList>
    </citation>
    <scope>NUCLEOTIDE SEQUENCE [LARGE SCALE GENOMIC DNA]</scope>
    <source>
        <strain evidence="1 2">NBRC 106168</strain>
    </source>
</reference>
<evidence type="ECO:0000313" key="1">
    <source>
        <dbReference type="EMBL" id="GEO23644.1"/>
    </source>
</evidence>
<keyword evidence="2" id="KW-1185">Reference proteome</keyword>
<accession>A0A512CHF1</accession>